<evidence type="ECO:0000313" key="3">
    <source>
        <dbReference type="Proteomes" id="UP000326779"/>
    </source>
</evidence>
<dbReference type="Pfam" id="PF13280">
    <property type="entry name" value="WYL"/>
    <property type="match status" value="1"/>
</dbReference>
<dbReference type="PANTHER" id="PTHR34580:SF1">
    <property type="entry name" value="PROTEIN PAFC"/>
    <property type="match status" value="1"/>
</dbReference>
<organism evidence="2 3">
    <name type="scientific">Schleiferilactobacillus harbinensis</name>
    <dbReference type="NCBI Taxonomy" id="304207"/>
    <lineage>
        <taxon>Bacteria</taxon>
        <taxon>Bacillati</taxon>
        <taxon>Bacillota</taxon>
        <taxon>Bacilli</taxon>
        <taxon>Lactobacillales</taxon>
        <taxon>Lactobacillaceae</taxon>
        <taxon>Schleiferilactobacillus</taxon>
    </lineage>
</organism>
<feature type="domain" description="WYL" evidence="1">
    <location>
        <begin position="150"/>
        <end position="213"/>
    </location>
</feature>
<proteinExistence type="predicted"/>
<name>A0A5P8M5W9_9LACO</name>
<dbReference type="KEGG" id="lhb:D1010_09795"/>
<evidence type="ECO:0000259" key="1">
    <source>
        <dbReference type="Pfam" id="PF13280"/>
    </source>
</evidence>
<reference evidence="2 3" key="1">
    <citation type="submission" date="2019-10" db="EMBL/GenBank/DDBJ databases">
        <title>The completed genome of Lactobacillus harbinensis M1.</title>
        <authorList>
            <person name="Zheng Y."/>
        </authorList>
    </citation>
    <scope>NUCLEOTIDE SEQUENCE [LARGE SCALE GENOMIC DNA]</scope>
    <source>
        <strain evidence="2 3">M1</strain>
    </source>
</reference>
<dbReference type="PANTHER" id="PTHR34580">
    <property type="match status" value="1"/>
</dbReference>
<evidence type="ECO:0000313" key="2">
    <source>
        <dbReference type="EMBL" id="QFR23674.1"/>
    </source>
</evidence>
<gene>
    <name evidence="2" type="ORF">D1010_09795</name>
</gene>
<dbReference type="Proteomes" id="UP000326779">
    <property type="component" value="Chromosome"/>
</dbReference>
<dbReference type="InterPro" id="IPR051534">
    <property type="entry name" value="CBASS_pafABC_assoc_protein"/>
</dbReference>
<accession>A0A5P8M5W9</accession>
<sequence length="325" mass="37156">MMGGGFMCPSSPERTVDMLVRLMQGDALTYEDWCRRYDKEEARRTFQRDLAVIKNTLLEYDFPATLERDGEVVTLNKNSSTETFSAVIACTHILLASRGLPKDEMMATLAMLEDQLSPRHRELGHDYLQMAKASYVPLPNAKALLPRLLELAPLILRHQEIAFSYTGSDGGPQTIQHGRPESLFFDNYYFYVAMQSREHHGYWTYRVDRILAIDDIASAAMPDPANRFSLQDYRKNTYLQRKGELTTLQFKCWIYPQTALDRFPESKIIWPCERGGVVIEARAYAAGALMWLLSEGAQVQLISPPTLVAQLKDQLRQAVAQYERD</sequence>
<dbReference type="AlphaFoldDB" id="A0A5P8M5W9"/>
<protein>
    <submittedName>
        <fullName evidence="2">WYL domain-containing protein</fullName>
    </submittedName>
</protein>
<dbReference type="InterPro" id="IPR026881">
    <property type="entry name" value="WYL_dom"/>
</dbReference>
<dbReference type="EMBL" id="CP045143">
    <property type="protein sequence ID" value="QFR23674.1"/>
    <property type="molecule type" value="Genomic_DNA"/>
</dbReference>
<dbReference type="PROSITE" id="PS52050">
    <property type="entry name" value="WYL"/>
    <property type="match status" value="1"/>
</dbReference>